<name>Q6MK63_BDEBA</name>
<evidence type="ECO:0000259" key="3">
    <source>
        <dbReference type="PROSITE" id="PS51688"/>
    </source>
</evidence>
<dbReference type="Pfam" id="PF13884">
    <property type="entry name" value="Peptidase_S74"/>
    <property type="match status" value="1"/>
</dbReference>
<reference evidence="4 5" key="1">
    <citation type="journal article" date="2004" name="Science">
        <title>A predator unmasked: life cycle of Bdellovibrio bacteriovorus from a genomic perspective.</title>
        <authorList>
            <person name="Rendulic S."/>
            <person name="Jagtap P."/>
            <person name="Rosinus A."/>
            <person name="Eppinger M."/>
            <person name="Baar C."/>
            <person name="Lanz C."/>
            <person name="Keller H."/>
            <person name="Lambert C."/>
            <person name="Evans K.J."/>
            <person name="Goesmann A."/>
            <person name="Meyer F."/>
            <person name="Sockett R.E."/>
            <person name="Schuster S.C."/>
        </authorList>
    </citation>
    <scope>NUCLEOTIDE SEQUENCE [LARGE SCALE GENOMIC DNA]</scope>
    <source>
        <strain evidence="5">ATCC 15356 / DSM 50701 / NCIMB 9529 / HD100</strain>
    </source>
</reference>
<keyword evidence="1" id="KW-0175">Coiled coil</keyword>
<dbReference type="Proteomes" id="UP000008080">
    <property type="component" value="Chromosome"/>
</dbReference>
<gene>
    <name evidence="4" type="ordered locus">Bd2548</name>
</gene>
<sequence length="1660" mass="169010">MLLKGRSMNKFIHWCAIAVCFAGQSTLAAGGTHKGISFQGVIRLPSGDYPSAAGVSVRGLVLSANNCILREEEFSSVNIVNGYINLVIGQGVTDGDDPGFTMTEVMDNSKVRSGLKCIEAGGGRVSGSFNPGASSGVRKFRIDLAVNGIPVLADFNMRAMAYAVNSETLNGKEESDFLQVDPGKGVTQTNLEKVLAQTTKLENLLSNVNPDGTVTATSALTAVVAQSLDSAYTVPVSQGGTGATTSMAALQNLLPIQTGKTNYYLQTDGTNASWQPVVAGGGTITSVVAGAGLAGGATAGAATLSLEELNTQGTYTKVTADKYGRVTTGTTLADSDIPALPANKITSGTLTVDVQSTNVSATNLAGQNLKIWNGSNYLTFTYPAGGAGYSLEWPAMTNAANANMVLQTDGAGKLQWVALPTGAFQESTSLGQDLSGTLPNPKVVKINEIPVAKALATDDQKFLKYVDGTGWVPHYVKLSELKDSLGTGSAFNVASCTASQTMGWSSITDKFECQDIQLSLAGTGVTGTLPVTKGGTGLSAAGTANQLLGMNGAGSALEYKTIPTCGANQYVTFNGTSFSCVNGAPSGSAGGDLTGTYPNPTLKATGTAGTYTKVTTDAQGRVTSGAAVAAADITTALGYTPVNKAGDSVTGNLIFDNTKGSEYKGTSANTATLTGPNAAIGTSYVLRLPATQGTANQVMSVDGSGNLGWMTLGSLATSGTVNNSNWSGTALSIANGGTGATTQAGAANAVLPSQSTNAGKYLTTNGTDVSWAAVPTVTYGTTAGTALQGNQTFAGDVTGTVGVMKVEKLQNRSVAATAPTNGQVLKWNNGTSTWEPSADTDTNTTYTAGTGLSLAGTVFSVDTVPLANGGTGATTQAGAQTALGIGTAGTKDTGTISGKVPLIGLTGITANSMCTSDGTSSLVCNSPIPTGSKWTSAGSDIYYNTGNVGIGLTSPQRKLHVSGGGIQLTNSTVGDGVNDGFLVDYATNDVVLSNRKIGGSLRFGTNGFSDKLTISASGNVGIGTTGPTTKLDVVGTVKATAFQGDGSGLTGVSAAPAGADMQIQFNNAGAMSGASKLFWNNTNAGLSVGIGYDNSASYPLYVGKAATNTRVAISNESTDLAGNTAEIEFRLGGNDRGGIKMRTMNTASAQYDMLFWTKESGINLERMRIANNGNVGIGTTTPQSKLDVNGGIRATEICDEAGANCKDISSGWGATVPNLTLAADNTSVGLYADGGTNGVAVGHASYAPTSGVAVGDSADGNFQGTAVGYFANGAASGVSIGWNSNSTSEAVGVGAQAHASRYGVSLGFQAGYNANTGSLTAGNGNVFLGYKAGVDGGQRSNTFIIANNSMTAKTPLMFGKFDTGNVGIGTITPSAKLEVAGGLRVADGSLAAPSISFSANSDTGLYHYGGEGVGVVTDGTLAVGFTPWSAYYSTSIILPNGTAVEHAIGSGSAAGLFFPNAATLAVTTNGAERLRVDSAGNVGIGVTGPTSKLQVAGNITPDITASKNIGSSTLRWNNIYLSNAPDVSSDARLKKNVKDSDLGLDFVNSLRPVSWTWKDENQGATEHYGVIAQEAELAIAKAKGEPSDVIVTHNEDSDSYSVRYTELIAPIIKAVQELYRDLLDVKAANAAKDLKIRELERKNEEMTKRLEKIEKALNAK</sequence>
<keyword evidence="5" id="KW-1185">Reference proteome</keyword>
<feature type="chain" id="PRO_5004276887" description="Peptidase S74 domain-containing protein" evidence="2">
    <location>
        <begin position="29"/>
        <end position="1660"/>
    </location>
</feature>
<dbReference type="PROSITE" id="PS51688">
    <property type="entry name" value="ICA"/>
    <property type="match status" value="1"/>
</dbReference>
<dbReference type="Gene3D" id="1.10.10.10">
    <property type="entry name" value="Winged helix-like DNA-binding domain superfamily/Winged helix DNA-binding domain"/>
    <property type="match status" value="1"/>
</dbReference>
<feature type="coiled-coil region" evidence="1">
    <location>
        <begin position="1625"/>
        <end position="1659"/>
    </location>
</feature>
<evidence type="ECO:0000256" key="1">
    <source>
        <dbReference type="SAM" id="Coils"/>
    </source>
</evidence>
<dbReference type="InterPro" id="IPR030392">
    <property type="entry name" value="S74_ICA"/>
</dbReference>
<organism evidence="4 5">
    <name type="scientific">Bdellovibrio bacteriovorus (strain ATCC 15356 / DSM 50701 / NCIMB 9529 / HD100)</name>
    <dbReference type="NCBI Taxonomy" id="264462"/>
    <lineage>
        <taxon>Bacteria</taxon>
        <taxon>Pseudomonadati</taxon>
        <taxon>Bdellovibrionota</taxon>
        <taxon>Bdellovibrionia</taxon>
        <taxon>Bdellovibrionales</taxon>
        <taxon>Pseudobdellovibrionaceae</taxon>
        <taxon>Bdellovibrio</taxon>
    </lineage>
</organism>
<feature type="domain" description="Peptidase S74" evidence="3">
    <location>
        <begin position="1529"/>
        <end position="1629"/>
    </location>
</feature>
<dbReference type="eggNOG" id="COG2911">
    <property type="taxonomic scope" value="Bacteria"/>
</dbReference>
<protein>
    <recommendedName>
        <fullName evidence="3">Peptidase S74 domain-containing protein</fullName>
    </recommendedName>
</protein>
<dbReference type="EMBL" id="BX842653">
    <property type="protein sequence ID" value="CAE80346.1"/>
    <property type="molecule type" value="Genomic_DNA"/>
</dbReference>
<keyword evidence="2" id="KW-0732">Signal</keyword>
<dbReference type="KEGG" id="bba:Bd2548"/>
<evidence type="ECO:0000313" key="5">
    <source>
        <dbReference type="Proteomes" id="UP000008080"/>
    </source>
</evidence>
<dbReference type="HOGENOM" id="CLU_242169_0_0_7"/>
<dbReference type="eggNOG" id="COG0729">
    <property type="taxonomic scope" value="Bacteria"/>
</dbReference>
<feature type="signal peptide" evidence="2">
    <location>
        <begin position="1"/>
        <end position="28"/>
    </location>
</feature>
<evidence type="ECO:0000313" key="4">
    <source>
        <dbReference type="EMBL" id="CAE80346.1"/>
    </source>
</evidence>
<dbReference type="STRING" id="264462.Bd2548"/>
<evidence type="ECO:0000256" key="2">
    <source>
        <dbReference type="SAM" id="SignalP"/>
    </source>
</evidence>
<accession>Q6MK63</accession>
<dbReference type="InterPro" id="IPR036388">
    <property type="entry name" value="WH-like_DNA-bd_sf"/>
</dbReference>
<proteinExistence type="predicted"/>